<proteinExistence type="inferred from homology"/>
<dbReference type="GO" id="GO:0050532">
    <property type="term" value="F:2-phosphosulfolactate phosphatase activity"/>
    <property type="evidence" value="ECO:0007669"/>
    <property type="project" value="UniProtKB-UniRule"/>
</dbReference>
<comment type="caution">
    <text evidence="9">The sequence shown here is derived from an EMBL/GenBank/DDBJ whole genome shotgun (WGS) entry which is preliminary data.</text>
</comment>
<protein>
    <recommendedName>
        <fullName evidence="4 8">Probable 2-phosphosulfolactate phosphatase</fullName>
        <ecNumber evidence="3 8">3.1.3.71</ecNumber>
    </recommendedName>
</protein>
<dbReference type="EMBL" id="JACXJA010000029">
    <property type="protein sequence ID" value="MBD2864459.1"/>
    <property type="molecule type" value="Genomic_DNA"/>
</dbReference>
<keyword evidence="6 8" id="KW-0460">Magnesium</keyword>
<dbReference type="FunFam" id="3.90.1560.10:FF:000001">
    <property type="entry name" value="Probable 2-phosphosulfolactate phosphatase"/>
    <property type="match status" value="1"/>
</dbReference>
<evidence type="ECO:0000256" key="2">
    <source>
        <dbReference type="ARBA" id="ARBA00009997"/>
    </source>
</evidence>
<dbReference type="Gene3D" id="3.90.1560.10">
    <property type="entry name" value="ComB-like"/>
    <property type="match status" value="1"/>
</dbReference>
<dbReference type="InterPro" id="IPR036702">
    <property type="entry name" value="ComB-like_sf"/>
</dbReference>
<keyword evidence="5 8" id="KW-0378">Hydrolase</keyword>
<evidence type="ECO:0000313" key="10">
    <source>
        <dbReference type="Proteomes" id="UP000639396"/>
    </source>
</evidence>
<sequence>MFVDVIASVNEARSDDFIHKTVIVVDVLRATSTIVTALAHGCSAVVPVETVHQAKQLQEPGDLLGGERYCKKIAGFDYGNSPFEYTGSECSGRRVILTTTNGTRAIQKSQKASRVLAGSMLNAEACAKTAFALNRDIAILCAGTQDDFCLEDGLCAGLLLHHLERLGERTGMNDLGLAMKLAFESASGQIEQILLACASGKKLIKLAQKDDVLYCAQMNRFDLVPVFQDQRMIVF</sequence>
<dbReference type="Pfam" id="PF04029">
    <property type="entry name" value="2-ph_phosp"/>
    <property type="match status" value="1"/>
</dbReference>
<dbReference type="AlphaFoldDB" id="A0A927CBM2"/>
<organism evidence="9 10">
    <name type="scientific">Paenibacillus oceani</name>
    <dbReference type="NCBI Taxonomy" id="2772510"/>
    <lineage>
        <taxon>Bacteria</taxon>
        <taxon>Bacillati</taxon>
        <taxon>Bacillota</taxon>
        <taxon>Bacilli</taxon>
        <taxon>Bacillales</taxon>
        <taxon>Paenibacillaceae</taxon>
        <taxon>Paenibacillus</taxon>
    </lineage>
</organism>
<dbReference type="RefSeq" id="WP_190930083.1">
    <property type="nucleotide sequence ID" value="NZ_JACXJA010000029.1"/>
</dbReference>
<comment type="cofactor">
    <cofactor evidence="1 8">
        <name>Mg(2+)</name>
        <dbReference type="ChEBI" id="CHEBI:18420"/>
    </cofactor>
</comment>
<evidence type="ECO:0000256" key="3">
    <source>
        <dbReference type="ARBA" id="ARBA00012953"/>
    </source>
</evidence>
<dbReference type="InterPro" id="IPR005238">
    <property type="entry name" value="ComB-like"/>
</dbReference>
<dbReference type="SUPFAM" id="SSF142823">
    <property type="entry name" value="ComB-like"/>
    <property type="match status" value="1"/>
</dbReference>
<comment type="similarity">
    <text evidence="2 8">Belongs to the ComB family.</text>
</comment>
<dbReference type="PANTHER" id="PTHR37311">
    <property type="entry name" value="2-PHOSPHOSULFOLACTATE PHOSPHATASE-RELATED"/>
    <property type="match status" value="1"/>
</dbReference>
<dbReference type="GO" id="GO:0000287">
    <property type="term" value="F:magnesium ion binding"/>
    <property type="evidence" value="ECO:0007669"/>
    <property type="project" value="UniProtKB-UniRule"/>
</dbReference>
<reference evidence="9" key="1">
    <citation type="submission" date="2020-09" db="EMBL/GenBank/DDBJ databases">
        <title>A novel bacterium of genus Paenibacillus, isolated from South China Sea.</title>
        <authorList>
            <person name="Huang H."/>
            <person name="Mo K."/>
            <person name="Hu Y."/>
        </authorList>
    </citation>
    <scope>NUCLEOTIDE SEQUENCE</scope>
    <source>
        <strain evidence="9">IB182363</strain>
    </source>
</reference>
<dbReference type="HAMAP" id="MF_00490">
    <property type="entry name" value="ComB"/>
    <property type="match status" value="1"/>
</dbReference>
<dbReference type="PANTHER" id="PTHR37311:SF1">
    <property type="entry name" value="2-PHOSPHOSULFOLACTATE PHOSPHATASE-RELATED"/>
    <property type="match status" value="1"/>
</dbReference>
<evidence type="ECO:0000256" key="1">
    <source>
        <dbReference type="ARBA" id="ARBA00001946"/>
    </source>
</evidence>
<keyword evidence="10" id="KW-1185">Reference proteome</keyword>
<comment type="catalytic activity">
    <reaction evidence="7 8">
        <text>(2R)-O-phospho-3-sulfolactate + H2O = (2R)-3-sulfolactate + phosphate</text>
        <dbReference type="Rhea" id="RHEA:23416"/>
        <dbReference type="ChEBI" id="CHEBI:15377"/>
        <dbReference type="ChEBI" id="CHEBI:15597"/>
        <dbReference type="ChEBI" id="CHEBI:43474"/>
        <dbReference type="ChEBI" id="CHEBI:58738"/>
        <dbReference type="EC" id="3.1.3.71"/>
    </reaction>
</comment>
<evidence type="ECO:0000256" key="4">
    <source>
        <dbReference type="ARBA" id="ARBA00021948"/>
    </source>
</evidence>
<evidence type="ECO:0000313" key="9">
    <source>
        <dbReference type="EMBL" id="MBD2864459.1"/>
    </source>
</evidence>
<evidence type="ECO:0000256" key="6">
    <source>
        <dbReference type="ARBA" id="ARBA00022842"/>
    </source>
</evidence>
<evidence type="ECO:0000256" key="7">
    <source>
        <dbReference type="ARBA" id="ARBA00033711"/>
    </source>
</evidence>
<evidence type="ECO:0000256" key="8">
    <source>
        <dbReference type="HAMAP-Rule" id="MF_00490"/>
    </source>
</evidence>
<evidence type="ECO:0000256" key="5">
    <source>
        <dbReference type="ARBA" id="ARBA00022801"/>
    </source>
</evidence>
<dbReference type="GO" id="GO:0050545">
    <property type="term" value="F:sulfopyruvate decarboxylase activity"/>
    <property type="evidence" value="ECO:0007669"/>
    <property type="project" value="TreeGrafter"/>
</dbReference>
<name>A0A927CBM2_9BACL</name>
<accession>A0A927CBM2</accession>
<gene>
    <name evidence="8" type="primary">comB</name>
    <name evidence="9" type="ORF">IDH45_20945</name>
</gene>
<dbReference type="Proteomes" id="UP000639396">
    <property type="component" value="Unassembled WGS sequence"/>
</dbReference>
<dbReference type="EC" id="3.1.3.71" evidence="3 8"/>